<dbReference type="SUPFAM" id="SSF89392">
    <property type="entry name" value="Prokaryotic lipoproteins and lipoprotein localization factors"/>
    <property type="match status" value="1"/>
</dbReference>
<dbReference type="PROSITE" id="PS51257">
    <property type="entry name" value="PROKAR_LIPOPROTEIN"/>
    <property type="match status" value="1"/>
</dbReference>
<dbReference type="Proteomes" id="UP001490330">
    <property type="component" value="Unassembled WGS sequence"/>
</dbReference>
<protein>
    <recommendedName>
        <fullName evidence="7">Lipoprotein</fullName>
    </recommendedName>
</protein>
<comment type="subcellular location">
    <subcellularLocation>
        <location evidence="1">Cell envelope</location>
    </subcellularLocation>
</comment>
<name>A0ABV1VF59_9ACTN</name>
<feature type="region of interest" description="Disordered" evidence="4">
    <location>
        <begin position="29"/>
        <end position="54"/>
    </location>
</feature>
<evidence type="ECO:0000256" key="3">
    <source>
        <dbReference type="ARBA" id="ARBA00022475"/>
    </source>
</evidence>
<dbReference type="EMBL" id="JBEPCV010000010">
    <property type="protein sequence ID" value="MER6904694.1"/>
    <property type="molecule type" value="Genomic_DNA"/>
</dbReference>
<dbReference type="InterPro" id="IPR029046">
    <property type="entry name" value="LolA/LolB/LppX"/>
</dbReference>
<keyword evidence="3" id="KW-1003">Cell membrane</keyword>
<evidence type="ECO:0000256" key="2">
    <source>
        <dbReference type="ARBA" id="ARBA00009194"/>
    </source>
</evidence>
<reference evidence="5 6" key="1">
    <citation type="submission" date="2024-06" db="EMBL/GenBank/DDBJ databases">
        <title>The Natural Products Discovery Center: Release of the First 8490 Sequenced Strains for Exploring Actinobacteria Biosynthetic Diversity.</title>
        <authorList>
            <person name="Kalkreuter E."/>
            <person name="Kautsar S.A."/>
            <person name="Yang D."/>
            <person name="Bader C.D."/>
            <person name="Teijaro C.N."/>
            <person name="Fluegel L."/>
            <person name="Davis C.M."/>
            <person name="Simpson J.R."/>
            <person name="Lauterbach L."/>
            <person name="Steele A.D."/>
            <person name="Gui C."/>
            <person name="Meng S."/>
            <person name="Li G."/>
            <person name="Viehrig K."/>
            <person name="Ye F."/>
            <person name="Su P."/>
            <person name="Kiefer A.F."/>
            <person name="Nichols A."/>
            <person name="Cepeda A.J."/>
            <person name="Yan W."/>
            <person name="Fan B."/>
            <person name="Jiang Y."/>
            <person name="Adhikari A."/>
            <person name="Zheng C.-J."/>
            <person name="Schuster L."/>
            <person name="Cowan T.M."/>
            <person name="Smanski M.J."/>
            <person name="Chevrette M.G."/>
            <person name="De Carvalho L.P.S."/>
            <person name="Shen B."/>
        </authorList>
    </citation>
    <scope>NUCLEOTIDE SEQUENCE [LARGE SCALE GENOMIC DNA]</scope>
    <source>
        <strain evidence="5 6">NPDC000632</strain>
    </source>
</reference>
<feature type="compositionally biased region" description="Low complexity" evidence="4">
    <location>
        <begin position="32"/>
        <end position="48"/>
    </location>
</feature>
<feature type="compositionally biased region" description="Low complexity" evidence="4">
    <location>
        <begin position="271"/>
        <end position="280"/>
    </location>
</feature>
<evidence type="ECO:0000256" key="4">
    <source>
        <dbReference type="SAM" id="MobiDB-lite"/>
    </source>
</evidence>
<evidence type="ECO:0000313" key="6">
    <source>
        <dbReference type="Proteomes" id="UP001490330"/>
    </source>
</evidence>
<evidence type="ECO:0008006" key="7">
    <source>
        <dbReference type="Google" id="ProtNLM"/>
    </source>
</evidence>
<comment type="similarity">
    <text evidence="2">Belongs to the LppX/LprAFG lipoprotein family.</text>
</comment>
<organism evidence="5 6">
    <name type="scientific">Streptomyces flaveolus</name>
    <dbReference type="NCBI Taxonomy" id="67297"/>
    <lineage>
        <taxon>Bacteria</taxon>
        <taxon>Bacillati</taxon>
        <taxon>Actinomycetota</taxon>
        <taxon>Actinomycetes</taxon>
        <taxon>Kitasatosporales</taxon>
        <taxon>Streptomycetaceae</taxon>
        <taxon>Streptomyces</taxon>
    </lineage>
</organism>
<evidence type="ECO:0000313" key="5">
    <source>
        <dbReference type="EMBL" id="MER6904694.1"/>
    </source>
</evidence>
<dbReference type="Gene3D" id="2.50.20.20">
    <property type="match status" value="1"/>
</dbReference>
<proteinExistence type="inferred from homology"/>
<dbReference type="InterPro" id="IPR009830">
    <property type="entry name" value="LppX/LprAFG"/>
</dbReference>
<accession>A0ABV1VF59</accession>
<keyword evidence="3" id="KW-0472">Membrane</keyword>
<sequence length="288" mass="29613">MGSRGMKAGAIATAVVMGSVALTGCGDDSEPAAGGSTVSTTAGSSAGARQQDTTAVRNAYDRTAEAETAKLTIKVKADANGKSVTADGQGALDLAEGDSTMTITAEGQSIEQRVVDQVLYQKAPDPKAAGGKPWMKIDLKRVAGQQGANPQQIGDPAQSAAYAKAITDRDVSEVGTEKIDGVDTTHYKVSIDVAKLPGGAQLGKQIGPTLPMQIWLDDEGRIRRQQIDMALKAPASAQPEGSASPQQVKVSTLMEFSDFGTAVDAEAPPARQVTDVTGQVTRGGGTQN</sequence>
<evidence type="ECO:0000256" key="1">
    <source>
        <dbReference type="ARBA" id="ARBA00004196"/>
    </source>
</evidence>
<comment type="caution">
    <text evidence="5">The sequence shown here is derived from an EMBL/GenBank/DDBJ whole genome shotgun (WGS) entry which is preliminary data.</text>
</comment>
<keyword evidence="6" id="KW-1185">Reference proteome</keyword>
<dbReference type="Pfam" id="PF07161">
    <property type="entry name" value="LppX_LprAFG"/>
    <property type="match status" value="1"/>
</dbReference>
<dbReference type="RefSeq" id="WP_350717612.1">
    <property type="nucleotide sequence ID" value="NZ_JBEPCO010000008.1"/>
</dbReference>
<feature type="region of interest" description="Disordered" evidence="4">
    <location>
        <begin position="261"/>
        <end position="288"/>
    </location>
</feature>
<gene>
    <name evidence="5" type="ORF">ABT322_13105</name>
</gene>